<dbReference type="Gene3D" id="3.40.50.1010">
    <property type="entry name" value="5'-nuclease"/>
    <property type="match status" value="1"/>
</dbReference>
<dbReference type="KEGG" id="amr:AM1_0396"/>
<sequence>MIFVLDSSPLSQLTNPNQEHVILSQWLKKAVQIGHIIAIPEIAYYEVRRELIRLDRPKSVQRLDEFCQLDGSLNLAYIPISTEIMRKASQLWAWARQTGQQTASNEALDADVILAATSIVIAQENSLPSMVVTKNVRHIARYTPAEDWEDISLNP</sequence>
<keyword evidence="2" id="KW-1185">Reference proteome</keyword>
<dbReference type="HOGENOM" id="CLU_142852_0_0_3"/>
<protein>
    <recommendedName>
        <fullName evidence="3">PIN domain-containing protein</fullName>
    </recommendedName>
</protein>
<evidence type="ECO:0000313" key="1">
    <source>
        <dbReference type="EMBL" id="ABW25453.1"/>
    </source>
</evidence>
<proteinExistence type="predicted"/>
<dbReference type="EMBL" id="CP000828">
    <property type="protein sequence ID" value="ABW25453.1"/>
    <property type="molecule type" value="Genomic_DNA"/>
</dbReference>
<dbReference type="SUPFAM" id="SSF88723">
    <property type="entry name" value="PIN domain-like"/>
    <property type="match status" value="1"/>
</dbReference>
<dbReference type="InterPro" id="IPR029060">
    <property type="entry name" value="PIN-like_dom_sf"/>
</dbReference>
<accession>B0CAW3</accession>
<organism evidence="1 2">
    <name type="scientific">Acaryochloris marina (strain MBIC 11017)</name>
    <dbReference type="NCBI Taxonomy" id="329726"/>
    <lineage>
        <taxon>Bacteria</taxon>
        <taxon>Bacillati</taxon>
        <taxon>Cyanobacteriota</taxon>
        <taxon>Cyanophyceae</taxon>
        <taxon>Acaryochloridales</taxon>
        <taxon>Acaryochloridaceae</taxon>
        <taxon>Acaryochloris</taxon>
    </lineage>
</organism>
<evidence type="ECO:0008006" key="3">
    <source>
        <dbReference type="Google" id="ProtNLM"/>
    </source>
</evidence>
<dbReference type="eggNOG" id="COG1487">
    <property type="taxonomic scope" value="Bacteria"/>
</dbReference>
<evidence type="ECO:0000313" key="2">
    <source>
        <dbReference type="Proteomes" id="UP000000268"/>
    </source>
</evidence>
<dbReference type="AlphaFoldDB" id="B0CAW3"/>
<gene>
    <name evidence="1" type="ordered locus">AM1_0396</name>
</gene>
<dbReference type="STRING" id="329726.AM1_0396"/>
<dbReference type="Proteomes" id="UP000000268">
    <property type="component" value="Chromosome"/>
</dbReference>
<dbReference type="OrthoDB" id="461957at2"/>
<name>B0CAW3_ACAM1</name>
<reference evidence="1 2" key="1">
    <citation type="journal article" date="2008" name="Proc. Natl. Acad. Sci. U.S.A.">
        <title>Niche adaptation and genome expansion in the chlorophyll d-producing cyanobacterium Acaryochloris marina.</title>
        <authorList>
            <person name="Swingley W.D."/>
            <person name="Chen M."/>
            <person name="Cheung P.C."/>
            <person name="Conrad A.L."/>
            <person name="Dejesa L.C."/>
            <person name="Hao J."/>
            <person name="Honchak B.M."/>
            <person name="Karbach L.E."/>
            <person name="Kurdoglu A."/>
            <person name="Lahiri S."/>
            <person name="Mastrian S.D."/>
            <person name="Miyashita H."/>
            <person name="Page L."/>
            <person name="Ramakrishna P."/>
            <person name="Satoh S."/>
            <person name="Sattley W.M."/>
            <person name="Shimada Y."/>
            <person name="Taylor H.L."/>
            <person name="Tomo T."/>
            <person name="Tsuchiya T."/>
            <person name="Wang Z.T."/>
            <person name="Raymond J."/>
            <person name="Mimuro M."/>
            <person name="Blankenship R.E."/>
            <person name="Touchman J.W."/>
        </authorList>
    </citation>
    <scope>NUCLEOTIDE SEQUENCE [LARGE SCALE GENOMIC DNA]</scope>
    <source>
        <strain evidence="2">MBIC 11017</strain>
    </source>
</reference>